<dbReference type="Proteomes" id="UP000619479">
    <property type="component" value="Unassembled WGS sequence"/>
</dbReference>
<organism evidence="1 2">
    <name type="scientific">Actinoplanes cyaneus</name>
    <dbReference type="NCBI Taxonomy" id="52696"/>
    <lineage>
        <taxon>Bacteria</taxon>
        <taxon>Bacillati</taxon>
        <taxon>Actinomycetota</taxon>
        <taxon>Actinomycetes</taxon>
        <taxon>Micromonosporales</taxon>
        <taxon>Micromonosporaceae</taxon>
        <taxon>Actinoplanes</taxon>
    </lineage>
</organism>
<evidence type="ECO:0000313" key="1">
    <source>
        <dbReference type="EMBL" id="GID65027.1"/>
    </source>
</evidence>
<sequence length="67" mass="7099">MLCRPEAPGAEPGCAEPRCAEPDRAAPGRAVLRRAVAWTAGREVLPDPGCGRGWGFRLVLMGVIRDG</sequence>
<proteinExistence type="predicted"/>
<dbReference type="EMBL" id="BOMH01000020">
    <property type="protein sequence ID" value="GID65027.1"/>
    <property type="molecule type" value="Genomic_DNA"/>
</dbReference>
<protein>
    <submittedName>
        <fullName evidence="1">Uncharacterized protein</fullName>
    </submittedName>
</protein>
<gene>
    <name evidence="1" type="ORF">Acy02nite_29080</name>
</gene>
<evidence type="ECO:0000313" key="2">
    <source>
        <dbReference type="Proteomes" id="UP000619479"/>
    </source>
</evidence>
<reference evidence="1" key="1">
    <citation type="submission" date="2021-01" db="EMBL/GenBank/DDBJ databases">
        <title>Whole genome shotgun sequence of Actinoplanes cyaneus NBRC 14990.</title>
        <authorList>
            <person name="Komaki H."/>
            <person name="Tamura T."/>
        </authorList>
    </citation>
    <scope>NUCLEOTIDE SEQUENCE</scope>
    <source>
        <strain evidence="1">NBRC 14990</strain>
    </source>
</reference>
<accession>A0A919IIK8</accession>
<name>A0A919IIK8_9ACTN</name>
<comment type="caution">
    <text evidence="1">The sequence shown here is derived from an EMBL/GenBank/DDBJ whole genome shotgun (WGS) entry which is preliminary data.</text>
</comment>
<dbReference type="AlphaFoldDB" id="A0A919IIK8"/>
<keyword evidence="2" id="KW-1185">Reference proteome</keyword>